<dbReference type="Proteomes" id="UP000830116">
    <property type="component" value="Chromosome"/>
</dbReference>
<dbReference type="PRINTS" id="PR00722">
    <property type="entry name" value="CHYMOTRYPSIN"/>
</dbReference>
<dbReference type="GO" id="GO:0016787">
    <property type="term" value="F:hydrolase activity"/>
    <property type="evidence" value="ECO:0007669"/>
    <property type="project" value="UniProtKB-KW"/>
</dbReference>
<dbReference type="InterPro" id="IPR009003">
    <property type="entry name" value="Peptidase_S1_PA"/>
</dbReference>
<dbReference type="PROSITE" id="PS50240">
    <property type="entry name" value="TRYPSIN_DOM"/>
    <property type="match status" value="1"/>
</dbReference>
<organism evidence="5 6">
    <name type="scientific">Bdellovibrio reynosensis</name>
    <dbReference type="NCBI Taxonomy" id="2835041"/>
    <lineage>
        <taxon>Bacteria</taxon>
        <taxon>Pseudomonadati</taxon>
        <taxon>Bdellovibrionota</taxon>
        <taxon>Bdellovibrionia</taxon>
        <taxon>Bdellovibrionales</taxon>
        <taxon>Pseudobdellovibrionaceae</taxon>
        <taxon>Bdellovibrio</taxon>
    </lineage>
</organism>
<dbReference type="SUPFAM" id="SSF50494">
    <property type="entry name" value="Trypsin-like serine proteases"/>
    <property type="match status" value="1"/>
</dbReference>
<accession>A0ABY4C587</accession>
<evidence type="ECO:0000256" key="2">
    <source>
        <dbReference type="ARBA" id="ARBA00023157"/>
    </source>
</evidence>
<dbReference type="InterPro" id="IPR001254">
    <property type="entry name" value="Trypsin_dom"/>
</dbReference>
<dbReference type="InterPro" id="IPR043504">
    <property type="entry name" value="Peptidase_S1_PA_chymotrypsin"/>
</dbReference>
<feature type="signal peptide" evidence="3">
    <location>
        <begin position="1"/>
        <end position="17"/>
    </location>
</feature>
<keyword evidence="3" id="KW-0732">Signal</keyword>
<dbReference type="InterPro" id="IPR050430">
    <property type="entry name" value="Peptidase_S1"/>
</dbReference>
<reference evidence="5" key="1">
    <citation type="submission" date="2022-03" db="EMBL/GenBank/DDBJ databases">
        <title>Genome Identification and Characterization of new species Bdellovibrio reynosense LBG001 sp. nov. from a Mexico soil sample.</title>
        <authorList>
            <person name="Camilli A."/>
            <person name="Ajao Y."/>
            <person name="Guo X."/>
        </authorList>
    </citation>
    <scope>NUCLEOTIDE SEQUENCE</scope>
    <source>
        <strain evidence="5">LBG001</strain>
    </source>
</reference>
<dbReference type="Pfam" id="PF00089">
    <property type="entry name" value="Trypsin"/>
    <property type="match status" value="1"/>
</dbReference>
<keyword evidence="6" id="KW-1185">Reference proteome</keyword>
<dbReference type="SMART" id="SM00020">
    <property type="entry name" value="Tryp_SPc"/>
    <property type="match status" value="1"/>
</dbReference>
<feature type="chain" id="PRO_5045542853" evidence="3">
    <location>
        <begin position="18"/>
        <end position="279"/>
    </location>
</feature>
<dbReference type="PANTHER" id="PTHR24276:SF91">
    <property type="entry name" value="AT26814P-RELATED"/>
    <property type="match status" value="1"/>
</dbReference>
<dbReference type="InterPro" id="IPR001314">
    <property type="entry name" value="Peptidase_S1A"/>
</dbReference>
<keyword evidence="2" id="KW-1015">Disulfide bond</keyword>
<dbReference type="Gene3D" id="2.40.10.10">
    <property type="entry name" value="Trypsin-like serine proteases"/>
    <property type="match status" value="1"/>
</dbReference>
<dbReference type="PANTHER" id="PTHR24276">
    <property type="entry name" value="POLYSERASE-RELATED"/>
    <property type="match status" value="1"/>
</dbReference>
<keyword evidence="5" id="KW-0378">Hydrolase</keyword>
<evidence type="ECO:0000256" key="3">
    <source>
        <dbReference type="SAM" id="SignalP"/>
    </source>
</evidence>
<dbReference type="EC" id="3.4.21.-" evidence="5"/>
<dbReference type="PROSITE" id="PS51257">
    <property type="entry name" value="PROKAR_LIPOPROTEIN"/>
    <property type="match status" value="1"/>
</dbReference>
<evidence type="ECO:0000313" key="6">
    <source>
        <dbReference type="Proteomes" id="UP000830116"/>
    </source>
</evidence>
<comment type="similarity">
    <text evidence="1">Belongs to the peptidase S1 family.</text>
</comment>
<evidence type="ECO:0000259" key="4">
    <source>
        <dbReference type="PROSITE" id="PS50240"/>
    </source>
</evidence>
<feature type="domain" description="Peptidase S1" evidence="4">
    <location>
        <begin position="35"/>
        <end position="267"/>
    </location>
</feature>
<proteinExistence type="inferred from homology"/>
<evidence type="ECO:0000256" key="1">
    <source>
        <dbReference type="ARBA" id="ARBA00007664"/>
    </source>
</evidence>
<name>A0ABY4C587_9BACT</name>
<sequence>MKKAFLALALLILAACAEPNTSQNNLGIEYGNASIIGGKAATETDAVTASTVSLLVNIDGNLTPFCTGILISKNLVLSAQHCFATTAEQQIIVSFGTNIPKTMEEGTLREVESFVLHGKYKTIYDDNGFPISALNDVALIKLAEFAPESAQPAPILEEGLTLNDGQELLLAGFGLTYDLKPRVYATGMNYVRVPLAKTVDTILVTDQTSAKGACNGDSGGPAFLETSKGLIVVGITRGAHGRANDCRHFGEYTFASKFKKFILDTAHIDGAELPVFVGL</sequence>
<gene>
    <name evidence="5" type="ORF">MNR06_09780</name>
</gene>
<evidence type="ECO:0000313" key="5">
    <source>
        <dbReference type="EMBL" id="UOE99988.1"/>
    </source>
</evidence>
<dbReference type="RefSeq" id="WP_243535519.1">
    <property type="nucleotide sequence ID" value="NZ_CP093442.1"/>
</dbReference>
<dbReference type="EMBL" id="CP093442">
    <property type="protein sequence ID" value="UOE99988.1"/>
    <property type="molecule type" value="Genomic_DNA"/>
</dbReference>
<protein>
    <submittedName>
        <fullName evidence="5">Trypsin-like serine protease</fullName>
        <ecNumber evidence="5">3.4.21.-</ecNumber>
    </submittedName>
</protein>